<evidence type="ECO:0000256" key="4">
    <source>
        <dbReference type="ARBA" id="ARBA00022825"/>
    </source>
</evidence>
<keyword evidence="4 5" id="KW-0720">Serine protease</keyword>
<evidence type="ECO:0000313" key="10">
    <source>
        <dbReference type="EMBL" id="KAH3679399.1"/>
    </source>
</evidence>
<dbReference type="Proteomes" id="UP000769528">
    <property type="component" value="Unassembled WGS sequence"/>
</dbReference>
<dbReference type="OrthoDB" id="206201at2759"/>
<dbReference type="GO" id="GO:0006508">
    <property type="term" value="P:proteolysis"/>
    <property type="evidence" value="ECO:0007669"/>
    <property type="project" value="UniProtKB-KW"/>
</dbReference>
<dbReference type="InterPro" id="IPR010259">
    <property type="entry name" value="S8pro/Inhibitor_I9"/>
</dbReference>
<dbReference type="PANTHER" id="PTHR43806">
    <property type="entry name" value="PEPTIDASE S8"/>
    <property type="match status" value="1"/>
</dbReference>
<gene>
    <name evidence="10" type="ORF">WICMUC_001019</name>
</gene>
<dbReference type="InterPro" id="IPR023827">
    <property type="entry name" value="Peptidase_S8_Asp-AS"/>
</dbReference>
<evidence type="ECO:0000313" key="11">
    <source>
        <dbReference type="Proteomes" id="UP000769528"/>
    </source>
</evidence>
<sequence>MNLKYLIASLLFQLSINASYFVQLKKPATLDKLLTSDDQIEAENHIRPFVKQIFSFGSFEGFSGNFTKDIIKRLFSSPYVADIVPDYTVRINDYETETNLPVFLDYETDFNSPRHLARLSRHSKLPSNQSVNYYYDPKYKGENVNAYIIDTGIYKEHPEFEGRAISGADFTFEGPGDFNGHGTHVAGIIGSRTFGVAKDVTLVEVKALDRLGQGSLTTVIAALEFAVNHRKENNVSGVVNLSLGAIKNNILNQAISVAVSSGLVVVVAAGNANIDSCLVSPASAPEAITVGAIDDRTDSIAGFSNWGACVDIFASGVLVQSLNNQDINKPTILSGTSMSSPSITGLTSILLQQGITAANIQPKLIEMSTNDIINSKSLATKPLTPNRVAFNSVFKSDDLYPLEEDIDKYNFRKILQS</sequence>
<keyword evidence="7" id="KW-0732">Signal</keyword>
<proteinExistence type="inferred from homology"/>
<feature type="domain" description="Peptidase S8/S53" evidence="8">
    <location>
        <begin position="148"/>
        <end position="365"/>
    </location>
</feature>
<dbReference type="InterPro" id="IPR000209">
    <property type="entry name" value="Peptidase_S8/S53_dom"/>
</dbReference>
<keyword evidence="3 5" id="KW-0378">Hydrolase</keyword>
<feature type="signal peptide" evidence="7">
    <location>
        <begin position="1"/>
        <end position="18"/>
    </location>
</feature>
<feature type="active site" description="Charge relay system" evidence="5">
    <location>
        <position position="181"/>
    </location>
</feature>
<dbReference type="PROSITE" id="PS00136">
    <property type="entry name" value="SUBTILASE_ASP"/>
    <property type="match status" value="1"/>
</dbReference>
<evidence type="ECO:0000256" key="1">
    <source>
        <dbReference type="ARBA" id="ARBA00011073"/>
    </source>
</evidence>
<accession>A0A9P8THV6</accession>
<dbReference type="PRINTS" id="PR00723">
    <property type="entry name" value="SUBTILISIN"/>
</dbReference>
<dbReference type="InterPro" id="IPR036852">
    <property type="entry name" value="Peptidase_S8/S53_dom_sf"/>
</dbReference>
<dbReference type="SUPFAM" id="SSF54897">
    <property type="entry name" value="Protease propeptides/inhibitors"/>
    <property type="match status" value="1"/>
</dbReference>
<keyword evidence="11" id="KW-1185">Reference proteome</keyword>
<protein>
    <recommendedName>
        <fullName evidence="12">Peptidase S8/S53 domain-containing protein</fullName>
    </recommendedName>
</protein>
<dbReference type="PROSITE" id="PS00137">
    <property type="entry name" value="SUBTILASE_HIS"/>
    <property type="match status" value="1"/>
</dbReference>
<dbReference type="InterPro" id="IPR034193">
    <property type="entry name" value="PCSK9_ProteinaseK-like"/>
</dbReference>
<reference evidence="10" key="2">
    <citation type="submission" date="2021-01" db="EMBL/GenBank/DDBJ databases">
        <authorList>
            <person name="Schikora-Tamarit M.A."/>
        </authorList>
    </citation>
    <scope>NUCLEOTIDE SEQUENCE</scope>
    <source>
        <strain evidence="10">CBS6341</strain>
    </source>
</reference>
<dbReference type="CDD" id="cd04077">
    <property type="entry name" value="Peptidases_S8_PCSK9_ProteinaseK_like"/>
    <property type="match status" value="1"/>
</dbReference>
<feature type="active site" description="Charge relay system" evidence="5">
    <location>
        <position position="150"/>
    </location>
</feature>
<evidence type="ECO:0000256" key="6">
    <source>
        <dbReference type="RuleBase" id="RU003355"/>
    </source>
</evidence>
<dbReference type="InterPro" id="IPR050131">
    <property type="entry name" value="Peptidase_S8_subtilisin-like"/>
</dbReference>
<dbReference type="InterPro" id="IPR023828">
    <property type="entry name" value="Peptidase_S8_Ser-AS"/>
</dbReference>
<comment type="similarity">
    <text evidence="1 5 6">Belongs to the peptidase S8 family.</text>
</comment>
<dbReference type="EMBL" id="JAEUBF010000315">
    <property type="protein sequence ID" value="KAH3679399.1"/>
    <property type="molecule type" value="Genomic_DNA"/>
</dbReference>
<evidence type="ECO:0000256" key="5">
    <source>
        <dbReference type="PROSITE-ProRule" id="PRU01240"/>
    </source>
</evidence>
<keyword evidence="2 5" id="KW-0645">Protease</keyword>
<dbReference type="InterPro" id="IPR022398">
    <property type="entry name" value="Peptidase_S8_His-AS"/>
</dbReference>
<dbReference type="SUPFAM" id="SSF52743">
    <property type="entry name" value="Subtilisin-like"/>
    <property type="match status" value="1"/>
</dbReference>
<reference evidence="10" key="1">
    <citation type="journal article" date="2021" name="Open Biol.">
        <title>Shared evolutionary footprints suggest mitochondrial oxidative damage underlies multiple complex I losses in fungi.</title>
        <authorList>
            <person name="Schikora-Tamarit M.A."/>
            <person name="Marcet-Houben M."/>
            <person name="Nosek J."/>
            <person name="Gabaldon T."/>
        </authorList>
    </citation>
    <scope>NUCLEOTIDE SEQUENCE</scope>
    <source>
        <strain evidence="10">CBS6341</strain>
    </source>
</reference>
<dbReference type="PROSITE" id="PS00138">
    <property type="entry name" value="SUBTILASE_SER"/>
    <property type="match status" value="1"/>
</dbReference>
<dbReference type="GO" id="GO:0004252">
    <property type="term" value="F:serine-type endopeptidase activity"/>
    <property type="evidence" value="ECO:0007669"/>
    <property type="project" value="UniProtKB-UniRule"/>
</dbReference>
<evidence type="ECO:0000256" key="7">
    <source>
        <dbReference type="SAM" id="SignalP"/>
    </source>
</evidence>
<comment type="caution">
    <text evidence="10">The sequence shown here is derived from an EMBL/GenBank/DDBJ whole genome shotgun (WGS) entry which is preliminary data.</text>
</comment>
<dbReference type="Pfam" id="PF00082">
    <property type="entry name" value="Peptidase_S8"/>
    <property type="match status" value="1"/>
</dbReference>
<dbReference type="InterPro" id="IPR015500">
    <property type="entry name" value="Peptidase_S8_subtilisin-rel"/>
</dbReference>
<feature type="domain" description="Inhibitor I9" evidence="9">
    <location>
        <begin position="49"/>
        <end position="91"/>
    </location>
</feature>
<evidence type="ECO:0000256" key="2">
    <source>
        <dbReference type="ARBA" id="ARBA00022670"/>
    </source>
</evidence>
<name>A0A9P8THV6_9ASCO</name>
<organism evidence="10 11">
    <name type="scientific">Wickerhamomyces mucosus</name>
    <dbReference type="NCBI Taxonomy" id="1378264"/>
    <lineage>
        <taxon>Eukaryota</taxon>
        <taxon>Fungi</taxon>
        <taxon>Dikarya</taxon>
        <taxon>Ascomycota</taxon>
        <taxon>Saccharomycotina</taxon>
        <taxon>Saccharomycetes</taxon>
        <taxon>Phaffomycetales</taxon>
        <taxon>Wickerhamomycetaceae</taxon>
        <taxon>Wickerhamomyces</taxon>
    </lineage>
</organism>
<evidence type="ECO:0000259" key="8">
    <source>
        <dbReference type="Pfam" id="PF00082"/>
    </source>
</evidence>
<evidence type="ECO:0000256" key="3">
    <source>
        <dbReference type="ARBA" id="ARBA00022801"/>
    </source>
</evidence>
<evidence type="ECO:0008006" key="12">
    <source>
        <dbReference type="Google" id="ProtNLM"/>
    </source>
</evidence>
<dbReference type="FunFam" id="3.40.50.200:FF:000007">
    <property type="entry name" value="Subtilisin-like serine protease"/>
    <property type="match status" value="1"/>
</dbReference>
<dbReference type="PANTHER" id="PTHR43806:SF13">
    <property type="entry name" value="SUBTILASE-TYPE PROTEINASE RRT12"/>
    <property type="match status" value="1"/>
</dbReference>
<feature type="chain" id="PRO_5040314136" description="Peptidase S8/S53 domain-containing protein" evidence="7">
    <location>
        <begin position="19"/>
        <end position="417"/>
    </location>
</feature>
<dbReference type="PROSITE" id="PS51892">
    <property type="entry name" value="SUBTILASE"/>
    <property type="match status" value="1"/>
</dbReference>
<dbReference type="Gene3D" id="3.40.50.200">
    <property type="entry name" value="Peptidase S8/S53 domain"/>
    <property type="match status" value="1"/>
</dbReference>
<feature type="active site" description="Charge relay system" evidence="5">
    <location>
        <position position="337"/>
    </location>
</feature>
<evidence type="ECO:0000259" key="9">
    <source>
        <dbReference type="Pfam" id="PF05922"/>
    </source>
</evidence>
<dbReference type="AlphaFoldDB" id="A0A9P8THV6"/>
<dbReference type="Pfam" id="PF05922">
    <property type="entry name" value="Inhibitor_I9"/>
    <property type="match status" value="1"/>
</dbReference>